<dbReference type="InterPro" id="IPR000511">
    <property type="entry name" value="Holocyt_c/c1_synthase"/>
</dbReference>
<evidence type="ECO:0000256" key="11">
    <source>
        <dbReference type="SAM" id="MobiDB-lite"/>
    </source>
</evidence>
<gene>
    <name evidence="12" type="primary">CYC3_2</name>
    <name evidence="12" type="ORF">IWQ60_008915</name>
</gene>
<dbReference type="PROSITE" id="PS00822">
    <property type="entry name" value="CYTO_HEME_LYASE_2"/>
    <property type="match status" value="1"/>
</dbReference>
<dbReference type="Pfam" id="PF01265">
    <property type="entry name" value="Cyto_heme_lyase"/>
    <property type="match status" value="2"/>
</dbReference>
<evidence type="ECO:0000256" key="6">
    <source>
        <dbReference type="ARBA" id="ARBA00023004"/>
    </source>
</evidence>
<evidence type="ECO:0000256" key="3">
    <source>
        <dbReference type="ARBA" id="ARBA00022617"/>
    </source>
</evidence>
<feature type="compositionally biased region" description="Polar residues" evidence="11">
    <location>
        <begin position="19"/>
        <end position="33"/>
    </location>
</feature>
<evidence type="ECO:0000256" key="8">
    <source>
        <dbReference type="ARBA" id="ARBA00023136"/>
    </source>
</evidence>
<feature type="region of interest" description="Disordered" evidence="11">
    <location>
        <begin position="1"/>
        <end position="68"/>
    </location>
</feature>
<organism evidence="12 13">
    <name type="scientific">Tieghemiomyces parasiticus</name>
    <dbReference type="NCBI Taxonomy" id="78921"/>
    <lineage>
        <taxon>Eukaryota</taxon>
        <taxon>Fungi</taxon>
        <taxon>Fungi incertae sedis</taxon>
        <taxon>Zoopagomycota</taxon>
        <taxon>Kickxellomycotina</taxon>
        <taxon>Dimargaritomycetes</taxon>
        <taxon>Dimargaritales</taxon>
        <taxon>Dimargaritaceae</taxon>
        <taxon>Tieghemiomyces</taxon>
    </lineage>
</organism>
<dbReference type="PROSITE" id="PS00821">
    <property type="entry name" value="CYTO_HEME_LYASE_1"/>
    <property type="match status" value="1"/>
</dbReference>
<evidence type="ECO:0000256" key="10">
    <source>
        <dbReference type="RuleBase" id="RU363130"/>
    </source>
</evidence>
<evidence type="ECO:0000256" key="9">
    <source>
        <dbReference type="ARBA" id="ARBA00023239"/>
    </source>
</evidence>
<name>A0A9W7ZQ02_9FUNG</name>
<keyword evidence="7 10" id="KW-0496">Mitochondrion</keyword>
<reference evidence="12" key="1">
    <citation type="submission" date="2022-07" db="EMBL/GenBank/DDBJ databases">
        <title>Phylogenomic reconstructions and comparative analyses of Kickxellomycotina fungi.</title>
        <authorList>
            <person name="Reynolds N.K."/>
            <person name="Stajich J.E."/>
            <person name="Barry K."/>
            <person name="Grigoriev I.V."/>
            <person name="Crous P."/>
            <person name="Smith M.E."/>
        </authorList>
    </citation>
    <scope>NUCLEOTIDE SEQUENCE</scope>
    <source>
        <strain evidence="12">RSA 861</strain>
    </source>
</reference>
<dbReference type="GO" id="GO:0004408">
    <property type="term" value="F:holocytochrome-c synthase activity"/>
    <property type="evidence" value="ECO:0007669"/>
    <property type="project" value="UniProtKB-EC"/>
</dbReference>
<proteinExistence type="inferred from homology"/>
<keyword evidence="13" id="KW-1185">Reference proteome</keyword>
<evidence type="ECO:0000313" key="12">
    <source>
        <dbReference type="EMBL" id="KAJ1914164.1"/>
    </source>
</evidence>
<comment type="caution">
    <text evidence="12">The sequence shown here is derived from an EMBL/GenBank/DDBJ whole genome shotgun (WGS) entry which is preliminary data.</text>
</comment>
<comment type="function">
    <text evidence="10">Lyase that catalyzes the covalent linking of the heme group to the cytochrome C apoprotein to produce the mature functional cytochrome.</text>
</comment>
<dbReference type="AlphaFoldDB" id="A0A9W7ZQ02"/>
<dbReference type="Proteomes" id="UP001150569">
    <property type="component" value="Unassembled WGS sequence"/>
</dbReference>
<feature type="compositionally biased region" description="Low complexity" evidence="11">
    <location>
        <begin position="39"/>
        <end position="50"/>
    </location>
</feature>
<dbReference type="EMBL" id="JANBPT010000701">
    <property type="protein sequence ID" value="KAJ1914164.1"/>
    <property type="molecule type" value="Genomic_DNA"/>
</dbReference>
<keyword evidence="4 10" id="KW-0479">Metal-binding</keyword>
<evidence type="ECO:0000256" key="4">
    <source>
        <dbReference type="ARBA" id="ARBA00022723"/>
    </source>
</evidence>
<keyword evidence="5 10" id="KW-0999">Mitochondrion inner membrane</keyword>
<evidence type="ECO:0000313" key="13">
    <source>
        <dbReference type="Proteomes" id="UP001150569"/>
    </source>
</evidence>
<evidence type="ECO:0000256" key="7">
    <source>
        <dbReference type="ARBA" id="ARBA00023128"/>
    </source>
</evidence>
<dbReference type="GO" id="GO:0005743">
    <property type="term" value="C:mitochondrial inner membrane"/>
    <property type="evidence" value="ECO:0007669"/>
    <property type="project" value="UniProtKB-SubCell"/>
</dbReference>
<comment type="catalytic activity">
    <reaction evidence="10">
        <text>holo-[cytochrome c] = apo-[cytochrome c] + heme b</text>
        <dbReference type="Rhea" id="RHEA:22648"/>
        <dbReference type="Rhea" id="RHEA-COMP:10725"/>
        <dbReference type="Rhea" id="RHEA-COMP:10726"/>
        <dbReference type="ChEBI" id="CHEBI:29950"/>
        <dbReference type="ChEBI" id="CHEBI:60344"/>
        <dbReference type="ChEBI" id="CHEBI:83739"/>
        <dbReference type="EC" id="4.4.1.17"/>
    </reaction>
</comment>
<evidence type="ECO:0000256" key="2">
    <source>
        <dbReference type="ARBA" id="ARBA00007255"/>
    </source>
</evidence>
<evidence type="ECO:0000256" key="1">
    <source>
        <dbReference type="ARBA" id="ARBA00004273"/>
    </source>
</evidence>
<sequence length="312" mass="33953">MSSTDKSAPAKSCPVDHGTATTSSDASTRNWSNLFGLIPSGPAGRTTAAPATPPPSSSSPATSTSSDKVHAHNLMPTLEQTPVPGQRLVLSTEREVSTIPRAFVGECADGSCPVGSNSAAAECPVATKDGKTASVSHADANGLFTHDGVDDPTQSTNWVYPSSQQFHQALVRKGWETPEGEVDTMVAIHNFLNEGCWQEVLKWEKLHADECREPKLLRLRGRPNDLSPKARLLGWFGTPRPFDRHDWTVSRCGKEVRYIIDYYSGDGDADMPEFYVDVRPALDSPQNVYDRARIALKEGYERLAGDQKPTTK</sequence>
<evidence type="ECO:0000256" key="5">
    <source>
        <dbReference type="ARBA" id="ARBA00022792"/>
    </source>
</evidence>
<dbReference type="EC" id="4.4.1.17" evidence="10"/>
<keyword evidence="3 10" id="KW-0349">Heme</keyword>
<dbReference type="GO" id="GO:0046872">
    <property type="term" value="F:metal ion binding"/>
    <property type="evidence" value="ECO:0007669"/>
    <property type="project" value="UniProtKB-KW"/>
</dbReference>
<comment type="subcellular location">
    <subcellularLocation>
        <location evidence="1 10">Mitochondrion inner membrane</location>
    </subcellularLocation>
</comment>
<keyword evidence="6 10" id="KW-0408">Iron</keyword>
<comment type="similarity">
    <text evidence="2 10">Belongs to the cytochrome c-type heme lyase family.</text>
</comment>
<keyword evidence="9 10" id="KW-0456">Lyase</keyword>
<keyword evidence="8 10" id="KW-0472">Membrane</keyword>
<dbReference type="PANTHER" id="PTHR12743:SF3">
    <property type="entry name" value="HOLOCYTOCHROME-C SYNTHASE"/>
    <property type="match status" value="1"/>
</dbReference>
<dbReference type="PANTHER" id="PTHR12743">
    <property type="entry name" value="CYTOCHROME C1 HEME LYASE"/>
    <property type="match status" value="1"/>
</dbReference>
<dbReference type="OrthoDB" id="4243at2759"/>
<protein>
    <recommendedName>
        <fullName evidence="10">Holocytochrome c-type synthase</fullName>
        <ecNumber evidence="10">4.4.1.17</ecNumber>
    </recommendedName>
</protein>
<accession>A0A9W7ZQ02</accession>